<dbReference type="InterPro" id="IPR050123">
    <property type="entry name" value="Prok_molybdopt-oxidoreductase"/>
</dbReference>
<proteinExistence type="predicted"/>
<dbReference type="Proteomes" id="UP000254821">
    <property type="component" value="Unassembled WGS sequence"/>
</dbReference>
<dbReference type="SUPFAM" id="SSF53706">
    <property type="entry name" value="Formate dehydrogenase/DMSO reductase, domains 1-3"/>
    <property type="match status" value="1"/>
</dbReference>
<dbReference type="InterPro" id="IPR037951">
    <property type="entry name" value="MopB_CT_YdeP"/>
</dbReference>
<dbReference type="PANTHER" id="PTHR43105:SF4">
    <property type="entry name" value="PROTEIN YDEP"/>
    <property type="match status" value="1"/>
</dbReference>
<dbReference type="InterPro" id="IPR009010">
    <property type="entry name" value="Asp_de-COase-like_dom_sf"/>
</dbReference>
<protein>
    <submittedName>
        <fullName evidence="1">Putative oxidoreductase</fullName>
    </submittedName>
</protein>
<gene>
    <name evidence="1" type="ORF">NCTC8105_02139</name>
</gene>
<reference evidence="1 2" key="1">
    <citation type="submission" date="2018-06" db="EMBL/GenBank/DDBJ databases">
        <authorList>
            <consortium name="Pathogen Informatics"/>
            <person name="Doyle S."/>
        </authorList>
    </citation>
    <scope>NUCLEOTIDE SEQUENCE [LARGE SCALE GENOMIC DNA]</scope>
    <source>
        <strain evidence="1 2">NCTC8105</strain>
    </source>
</reference>
<evidence type="ECO:0000313" key="1">
    <source>
        <dbReference type="EMBL" id="STQ80034.1"/>
    </source>
</evidence>
<organism evidence="1 2">
    <name type="scientific">Hafnia alvei</name>
    <dbReference type="NCBI Taxonomy" id="569"/>
    <lineage>
        <taxon>Bacteria</taxon>
        <taxon>Pseudomonadati</taxon>
        <taxon>Pseudomonadota</taxon>
        <taxon>Gammaproteobacteria</taxon>
        <taxon>Enterobacterales</taxon>
        <taxon>Hafniaceae</taxon>
        <taxon>Hafnia</taxon>
    </lineage>
</organism>
<name>A0A377PJD4_HAFAL</name>
<dbReference type="PANTHER" id="PTHR43105">
    <property type="entry name" value="RESPIRATORY NITRATE REDUCTASE"/>
    <property type="match status" value="1"/>
</dbReference>
<dbReference type="SUPFAM" id="SSF50692">
    <property type="entry name" value="ADC-like"/>
    <property type="match status" value="1"/>
</dbReference>
<evidence type="ECO:0000313" key="2">
    <source>
        <dbReference type="Proteomes" id="UP000254821"/>
    </source>
</evidence>
<accession>A0A377PJD4</accession>
<dbReference type="Gene3D" id="3.40.228.10">
    <property type="entry name" value="Dimethylsulfoxide Reductase, domain 2"/>
    <property type="match status" value="1"/>
</dbReference>
<sequence>MKAICSGKSKALICLGGNFAAAMPDSTTTYPMFKELELTVHLATKLNTSHLLVSKNSYVFPVLGRTEKDVQNGNYQFVSVEDSMSVVHSSCGVLTPASENLKSECEIIAGLAKATLGQEKVNWDELKSNYDLIRDHIEKVFPDFSHYNERVRKPGGFTLTNSASERRWLTASGRANFVTFTSLLEDPKIPNKIEITLATVRSHDQYNTTIYGMDDRYRGVYGQRDVLFISKETARSISVNDGERVNIIALNPDGTRSDRRMNQLKVVIYQMADKTAVTYFPESNHMITLDQHDKKSGIPAYKNIPIEIEICN</sequence>
<dbReference type="AlphaFoldDB" id="A0A377PJD4"/>
<dbReference type="Gene3D" id="3.40.50.740">
    <property type="match status" value="1"/>
</dbReference>
<dbReference type="GO" id="GO:0016020">
    <property type="term" value="C:membrane"/>
    <property type="evidence" value="ECO:0007669"/>
    <property type="project" value="TreeGrafter"/>
</dbReference>
<dbReference type="EMBL" id="UGHP01000001">
    <property type="protein sequence ID" value="STQ80034.1"/>
    <property type="molecule type" value="Genomic_DNA"/>
</dbReference>
<dbReference type="CDD" id="cd02787">
    <property type="entry name" value="MopB_CT_ydeP"/>
    <property type="match status" value="1"/>
</dbReference>